<dbReference type="SMART" id="SM00028">
    <property type="entry name" value="TPR"/>
    <property type="match status" value="2"/>
</dbReference>
<keyword evidence="1" id="KW-0802">TPR repeat</keyword>
<dbReference type="Pfam" id="PF13181">
    <property type="entry name" value="TPR_8"/>
    <property type="match status" value="1"/>
</dbReference>
<dbReference type="OrthoDB" id="251479at2"/>
<dbReference type="Pfam" id="PF13432">
    <property type="entry name" value="TPR_16"/>
    <property type="match status" value="2"/>
</dbReference>
<evidence type="ECO:0000256" key="1">
    <source>
        <dbReference type="PROSITE-ProRule" id="PRU00339"/>
    </source>
</evidence>
<evidence type="ECO:0000256" key="3">
    <source>
        <dbReference type="SAM" id="Phobius"/>
    </source>
</evidence>
<sequence>MAEPESQQSDGSSASAKRDMVSVAAMGVAAIASLAGFGLLFSLWWSTDISDPHQILRLASQEYVAGNVVLAGDLAETVEFATDPDKLGQESLSEDSAEAVDEETELSPALQEKLDEEKREQAEWIRVRDFLVGAGRFDRAMRAVGDRPKRQLFLDAIGPLEAAKKGGFPPGRITEGNRIIGKTYYELGRYVEAVLALRQAVSQSPQLQRELLPLIARAELRLPGDHSLEALDTITRYLNDPTLSHPQRWEAEVIRLESLVQARKYQEADQMVREIELRPRVDDVLLETEQQDFLDRIELHSCIAEVQKAIAAFGKEPPEPFADRSDAQLMLDPIIVRLGRLHREARPKTAARSKIWLARALFCVGDADEGLSQLTSVRQQRPFHGEAIVGGLEEIEYLAARGRGVEVLQTVRYMIRELGDKSGFDIGLISYEEFSRRLIEAIAVLRNSGDHANAIDTARSLPPIIELSTALIQEGIGYQQWAEATIQDGTDVSGEVARSASVLARSRYRAAGDAFEQAAKLRFDTDEYVPTLWSAIEAYQKGRHFRRSISMLETYERYEERSRLPRAFVAYGRALLAEGDIDKAIEKVETCIVEYPRDPIRYDARLLVAQGLVEKENFDKAREFLMRNLQDGSLTPQSPAWRDSLFTLGELLYQQAYQNQLSAESDSAVDRREMLRKNQPVLQDAIRYLDETVERYWPIPRAESAAYLSARAHVMASRWPREESQSPEILEAARRSLRTQADQELNIAYAGFSDLKRHLASREEEVRLPAKEQMILRNCSLAEAETLREMGRLDEAATAYRAVELRYMNEPIALEAILGRANCAKELGRLEEADLLVQQANVVLGRIPDDWNGRFEETTRFDRRGWQEYLTWMNSRISSNAS</sequence>
<dbReference type="InterPro" id="IPR011990">
    <property type="entry name" value="TPR-like_helical_dom_sf"/>
</dbReference>
<reference evidence="4 5" key="1">
    <citation type="submission" date="2019-02" db="EMBL/GenBank/DDBJ databases">
        <title>Deep-cultivation of Planctomycetes and their phenomic and genomic characterization uncovers novel biology.</title>
        <authorList>
            <person name="Wiegand S."/>
            <person name="Jogler M."/>
            <person name="Boedeker C."/>
            <person name="Pinto D."/>
            <person name="Vollmers J."/>
            <person name="Rivas-Marin E."/>
            <person name="Kohn T."/>
            <person name="Peeters S.H."/>
            <person name="Heuer A."/>
            <person name="Rast P."/>
            <person name="Oberbeckmann S."/>
            <person name="Bunk B."/>
            <person name="Jeske O."/>
            <person name="Meyerdierks A."/>
            <person name="Storesund J.E."/>
            <person name="Kallscheuer N."/>
            <person name="Luecker S."/>
            <person name="Lage O.M."/>
            <person name="Pohl T."/>
            <person name="Merkel B.J."/>
            <person name="Hornburger P."/>
            <person name="Mueller R.-W."/>
            <person name="Bruemmer F."/>
            <person name="Labrenz M."/>
            <person name="Spormann A.M."/>
            <person name="Op Den Camp H."/>
            <person name="Overmann J."/>
            <person name="Amann R."/>
            <person name="Jetten M.S.M."/>
            <person name="Mascher T."/>
            <person name="Medema M.H."/>
            <person name="Devos D.P."/>
            <person name="Kaster A.-K."/>
            <person name="Ovreas L."/>
            <person name="Rohde M."/>
            <person name="Galperin M.Y."/>
            <person name="Jogler C."/>
        </authorList>
    </citation>
    <scope>NUCLEOTIDE SEQUENCE [LARGE SCALE GENOMIC DNA]</scope>
    <source>
        <strain evidence="4 5">Pla22</strain>
    </source>
</reference>
<comment type="caution">
    <text evidence="4">The sequence shown here is derived from an EMBL/GenBank/DDBJ whole genome shotgun (WGS) entry which is preliminary data.</text>
</comment>
<dbReference type="Proteomes" id="UP000316598">
    <property type="component" value="Unassembled WGS sequence"/>
</dbReference>
<evidence type="ECO:0000256" key="2">
    <source>
        <dbReference type="SAM" id="MobiDB-lite"/>
    </source>
</evidence>
<keyword evidence="3" id="KW-1133">Transmembrane helix</keyword>
<dbReference type="AlphaFoldDB" id="A0A5C5WT54"/>
<evidence type="ECO:0000313" key="5">
    <source>
        <dbReference type="Proteomes" id="UP000316598"/>
    </source>
</evidence>
<gene>
    <name evidence="4" type="ORF">Pla22_06300</name>
</gene>
<feature type="repeat" description="TPR" evidence="1">
    <location>
        <begin position="565"/>
        <end position="598"/>
    </location>
</feature>
<keyword evidence="3" id="KW-0812">Transmembrane</keyword>
<feature type="repeat" description="TPR" evidence="1">
    <location>
        <begin position="174"/>
        <end position="207"/>
    </location>
</feature>
<keyword evidence="5" id="KW-1185">Reference proteome</keyword>
<protein>
    <submittedName>
        <fullName evidence="4">Tetratricopeptide repeat protein</fullName>
    </submittedName>
</protein>
<dbReference type="RefSeq" id="WP_146513292.1">
    <property type="nucleotide sequence ID" value="NZ_SJPI01000001.1"/>
</dbReference>
<feature type="transmembrane region" description="Helical" evidence="3">
    <location>
        <begin position="21"/>
        <end position="45"/>
    </location>
</feature>
<evidence type="ECO:0000313" key="4">
    <source>
        <dbReference type="EMBL" id="TWT53002.1"/>
    </source>
</evidence>
<organism evidence="4 5">
    <name type="scientific">Rubripirellula amarantea</name>
    <dbReference type="NCBI Taxonomy" id="2527999"/>
    <lineage>
        <taxon>Bacteria</taxon>
        <taxon>Pseudomonadati</taxon>
        <taxon>Planctomycetota</taxon>
        <taxon>Planctomycetia</taxon>
        <taxon>Pirellulales</taxon>
        <taxon>Pirellulaceae</taxon>
        <taxon>Rubripirellula</taxon>
    </lineage>
</organism>
<keyword evidence="3" id="KW-0472">Membrane</keyword>
<feature type="compositionally biased region" description="Acidic residues" evidence="2">
    <location>
        <begin position="92"/>
        <end position="105"/>
    </location>
</feature>
<dbReference type="Gene3D" id="1.25.40.10">
    <property type="entry name" value="Tetratricopeptide repeat domain"/>
    <property type="match status" value="2"/>
</dbReference>
<accession>A0A5C5WT54</accession>
<dbReference type="PROSITE" id="PS50005">
    <property type="entry name" value="TPR"/>
    <property type="match status" value="2"/>
</dbReference>
<proteinExistence type="predicted"/>
<dbReference type="EMBL" id="SJPI01000001">
    <property type="protein sequence ID" value="TWT53002.1"/>
    <property type="molecule type" value="Genomic_DNA"/>
</dbReference>
<dbReference type="SUPFAM" id="SSF48452">
    <property type="entry name" value="TPR-like"/>
    <property type="match status" value="2"/>
</dbReference>
<name>A0A5C5WT54_9BACT</name>
<feature type="region of interest" description="Disordered" evidence="2">
    <location>
        <begin position="85"/>
        <end position="106"/>
    </location>
</feature>
<dbReference type="InterPro" id="IPR019734">
    <property type="entry name" value="TPR_rpt"/>
</dbReference>